<feature type="transmembrane region" description="Helical" evidence="2">
    <location>
        <begin position="77"/>
        <end position="96"/>
    </location>
</feature>
<feature type="region of interest" description="Disordered" evidence="1">
    <location>
        <begin position="205"/>
        <end position="250"/>
    </location>
</feature>
<evidence type="ECO:0000256" key="1">
    <source>
        <dbReference type="SAM" id="MobiDB-lite"/>
    </source>
</evidence>
<keyword evidence="2" id="KW-0812">Transmembrane</keyword>
<protein>
    <submittedName>
        <fullName evidence="3">Uncharacterized protein</fullName>
    </submittedName>
</protein>
<sequence>MLALACVVTPSFLPSSPPALLVTAARRPAIAAVHLSFVENGKAGVIAALSGSLATAPVKASVLLASSNTKITPQWEYSVYAFAAQLAIFGVMYRYAVRSDDDDTLKQVIFIAFALFRAFSSMQVSRIWTPDMWMKLGASFGESALAFGVAAATLEFVWDKGWARRRPTAGFLEYPPRRWEGSTNAPPADRFLQYPPRRWEGYANAPPPFFSDAPPPYYSDGPPPYDVDEYDDYDGDTSLPYESDGDTSYY</sequence>
<feature type="compositionally biased region" description="Acidic residues" evidence="1">
    <location>
        <begin position="226"/>
        <end position="235"/>
    </location>
</feature>
<dbReference type="AlphaFoldDB" id="A0A7S3FIC3"/>
<feature type="compositionally biased region" description="Pro residues" evidence="1">
    <location>
        <begin position="205"/>
        <end position="225"/>
    </location>
</feature>
<name>A0A7S3FIC3_9EUKA</name>
<organism evidence="3">
    <name type="scientific">Haptolina ericina</name>
    <dbReference type="NCBI Taxonomy" id="156174"/>
    <lineage>
        <taxon>Eukaryota</taxon>
        <taxon>Haptista</taxon>
        <taxon>Haptophyta</taxon>
        <taxon>Prymnesiophyceae</taxon>
        <taxon>Prymnesiales</taxon>
        <taxon>Prymnesiaceae</taxon>
        <taxon>Haptolina</taxon>
    </lineage>
</organism>
<feature type="transmembrane region" description="Helical" evidence="2">
    <location>
        <begin position="108"/>
        <end position="128"/>
    </location>
</feature>
<proteinExistence type="predicted"/>
<keyword evidence="2" id="KW-1133">Transmembrane helix</keyword>
<dbReference type="EMBL" id="HBHX01068779">
    <property type="protein sequence ID" value="CAE0149651.1"/>
    <property type="molecule type" value="Transcribed_RNA"/>
</dbReference>
<gene>
    <name evidence="3" type="ORF">HERI1096_LOCUS38020</name>
</gene>
<accession>A0A7S3FIC3</accession>
<feature type="transmembrane region" description="Helical" evidence="2">
    <location>
        <begin position="140"/>
        <end position="158"/>
    </location>
</feature>
<dbReference type="PANTHER" id="PTHR36383">
    <property type="entry name" value="OS09G0529350 PROTEIN"/>
    <property type="match status" value="1"/>
</dbReference>
<keyword evidence="2" id="KW-0472">Membrane</keyword>
<dbReference type="PANTHER" id="PTHR36383:SF1">
    <property type="entry name" value="PROTEIN, PUTATIVE-RELATED"/>
    <property type="match status" value="1"/>
</dbReference>
<reference evidence="3" key="1">
    <citation type="submission" date="2021-01" db="EMBL/GenBank/DDBJ databases">
        <authorList>
            <person name="Corre E."/>
            <person name="Pelletier E."/>
            <person name="Niang G."/>
            <person name="Scheremetjew M."/>
            <person name="Finn R."/>
            <person name="Kale V."/>
            <person name="Holt S."/>
            <person name="Cochrane G."/>
            <person name="Meng A."/>
            <person name="Brown T."/>
            <person name="Cohen L."/>
        </authorList>
    </citation>
    <scope>NUCLEOTIDE SEQUENCE</scope>
    <source>
        <strain evidence="3">CCMP281</strain>
    </source>
</reference>
<evidence type="ECO:0000313" key="3">
    <source>
        <dbReference type="EMBL" id="CAE0149651.1"/>
    </source>
</evidence>
<evidence type="ECO:0000256" key="2">
    <source>
        <dbReference type="SAM" id="Phobius"/>
    </source>
</evidence>